<dbReference type="Proteomes" id="UP000283946">
    <property type="component" value="Chromosome"/>
</dbReference>
<evidence type="ECO:0000259" key="3">
    <source>
        <dbReference type="Pfam" id="PF07786"/>
    </source>
</evidence>
<feature type="transmembrane region" description="Helical" evidence="1">
    <location>
        <begin position="202"/>
        <end position="220"/>
    </location>
</feature>
<feature type="transmembrane region" description="Helical" evidence="1">
    <location>
        <begin position="240"/>
        <end position="261"/>
    </location>
</feature>
<feature type="transmembrane region" description="Helical" evidence="1">
    <location>
        <begin position="302"/>
        <end position="321"/>
    </location>
</feature>
<proteinExistence type="predicted"/>
<gene>
    <name evidence="4" type="ORF">C7V51_11080</name>
</gene>
<keyword evidence="1" id="KW-0812">Transmembrane</keyword>
<dbReference type="InterPro" id="IPR012429">
    <property type="entry name" value="HGSNAT_cat"/>
</dbReference>
<feature type="domain" description="DUF418" evidence="2">
    <location>
        <begin position="195"/>
        <end position="336"/>
    </location>
</feature>
<dbReference type="AlphaFoldDB" id="A0AAD1AGV8"/>
<keyword evidence="1" id="KW-0472">Membrane</keyword>
<name>A0AAD1AGV8_9MICO</name>
<reference evidence="4 5" key="1">
    <citation type="submission" date="2018-03" db="EMBL/GenBank/DDBJ databases">
        <title>Bacteriophage NCPPB3778 and a type I-E CRISPR drive the evolution of the US Biological Select Agent, Rathayibacter toxicus.</title>
        <authorList>
            <person name="Davis E.W.II."/>
            <person name="Tabima J.F."/>
            <person name="Weisberg A.J."/>
            <person name="Dantas Lopes L."/>
            <person name="Wiseman M.S."/>
            <person name="Wiseman M.S."/>
            <person name="Pupko T."/>
            <person name="Belcher M.S."/>
            <person name="Sechler A.J."/>
            <person name="Tancos M.A."/>
            <person name="Schroeder B.K."/>
            <person name="Murray T.D."/>
            <person name="Luster D.G."/>
            <person name="Schneider W.L."/>
            <person name="Rogers E."/>
            <person name="Andreote F.D."/>
            <person name="Grunwald N.J."/>
            <person name="Putnam M.L."/>
            <person name="Chang J.H."/>
        </authorList>
    </citation>
    <scope>NUCLEOTIDE SEQUENCE [LARGE SCALE GENOMIC DNA]</scope>
    <source>
        <strain evidence="4 5">NCCPB 2253</strain>
    </source>
</reference>
<evidence type="ECO:0000259" key="2">
    <source>
        <dbReference type="Pfam" id="PF04235"/>
    </source>
</evidence>
<sequence length="341" mass="35715">MTESAPRLRSDRLIALDVLRGVAVLAMLIAHAMPLVPSARSGLTGSVASNINDLASPLFALVMGMSAALVLARRPAGAGRVILQNLIRGAVLVALGLWLDGWGSWIAVVLQYLGLLLAVGTPLLLLPPRVLAGLAAALALVAGPLNAAVLAAGGPVRPYPPGPADLVTLWLFTGPNYQVTSLLPFFLLGPLLLQHRLRRDRWLAVIAVVAAVTYPVRVLVEQVSGVEFVPGGLPDTLRDIGLVLIAYVAVALLTSWHSAVVDRALLPVRAVGTVALSVYVLQVAVVATFAAAELGYTADTPLAALVLVFGVWGAGVLWWRFVGLGPVEWLTARLTRLVPAG</sequence>
<dbReference type="Pfam" id="PF04235">
    <property type="entry name" value="DUF418"/>
    <property type="match status" value="1"/>
</dbReference>
<feature type="transmembrane region" description="Helical" evidence="1">
    <location>
        <begin position="105"/>
        <end position="126"/>
    </location>
</feature>
<organism evidence="4 5">
    <name type="scientific">Rathayibacter iranicus</name>
    <dbReference type="NCBI Taxonomy" id="59737"/>
    <lineage>
        <taxon>Bacteria</taxon>
        <taxon>Bacillati</taxon>
        <taxon>Actinomycetota</taxon>
        <taxon>Actinomycetes</taxon>
        <taxon>Micrococcales</taxon>
        <taxon>Microbacteriaceae</taxon>
        <taxon>Rathayibacter</taxon>
    </lineage>
</organism>
<feature type="transmembrane region" description="Helical" evidence="1">
    <location>
        <begin position="12"/>
        <end position="34"/>
    </location>
</feature>
<feature type="transmembrane region" description="Helical" evidence="1">
    <location>
        <begin position="273"/>
        <end position="296"/>
    </location>
</feature>
<dbReference type="Pfam" id="PF07786">
    <property type="entry name" value="HGSNAT_cat"/>
    <property type="match status" value="1"/>
</dbReference>
<evidence type="ECO:0000313" key="5">
    <source>
        <dbReference type="Proteomes" id="UP000283946"/>
    </source>
</evidence>
<feature type="transmembrane region" description="Helical" evidence="1">
    <location>
        <begin position="54"/>
        <end position="72"/>
    </location>
</feature>
<dbReference type="EMBL" id="CP028130">
    <property type="protein sequence ID" value="AZZ56364.1"/>
    <property type="molecule type" value="Genomic_DNA"/>
</dbReference>
<dbReference type="InterPro" id="IPR007349">
    <property type="entry name" value="DUF418"/>
</dbReference>
<feature type="domain" description="Heparan-alpha-glucosaminide N-acetyltransferase catalytic" evidence="3">
    <location>
        <begin position="12"/>
        <end position="143"/>
    </location>
</feature>
<protein>
    <submittedName>
        <fullName evidence="4">DUF418 domain-containing protein</fullName>
    </submittedName>
</protein>
<accession>A0AAD1AGV8</accession>
<evidence type="ECO:0000313" key="4">
    <source>
        <dbReference type="EMBL" id="AZZ56364.1"/>
    </source>
</evidence>
<dbReference type="KEGG" id="ria:C7V51_11080"/>
<feature type="transmembrane region" description="Helical" evidence="1">
    <location>
        <begin position="133"/>
        <end position="156"/>
    </location>
</feature>
<evidence type="ECO:0000256" key="1">
    <source>
        <dbReference type="SAM" id="Phobius"/>
    </source>
</evidence>
<keyword evidence="1" id="KW-1133">Transmembrane helix</keyword>
<feature type="transmembrane region" description="Helical" evidence="1">
    <location>
        <begin position="176"/>
        <end position="193"/>
    </location>
</feature>
<dbReference type="RefSeq" id="WP_104265542.1">
    <property type="nucleotide sequence ID" value="NZ_CP028130.1"/>
</dbReference>
<feature type="transmembrane region" description="Helical" evidence="1">
    <location>
        <begin position="81"/>
        <end position="99"/>
    </location>
</feature>